<evidence type="ECO:0000256" key="2">
    <source>
        <dbReference type="ARBA" id="ARBA00023015"/>
    </source>
</evidence>
<protein>
    <submittedName>
        <fullName evidence="6">LysR family transcriptional regulator</fullName>
    </submittedName>
</protein>
<name>A0A6I4M7I5_9SPHN</name>
<dbReference type="PROSITE" id="PS50931">
    <property type="entry name" value="HTH_LYSR"/>
    <property type="match status" value="1"/>
</dbReference>
<dbReference type="Gene3D" id="1.10.10.10">
    <property type="entry name" value="Winged helix-like DNA-binding domain superfamily/Winged helix DNA-binding domain"/>
    <property type="match status" value="1"/>
</dbReference>
<comment type="caution">
    <text evidence="6">The sequence shown here is derived from an EMBL/GenBank/DDBJ whole genome shotgun (WGS) entry which is preliminary data.</text>
</comment>
<dbReference type="Pfam" id="PF03466">
    <property type="entry name" value="LysR_substrate"/>
    <property type="match status" value="1"/>
</dbReference>
<evidence type="ECO:0000256" key="1">
    <source>
        <dbReference type="ARBA" id="ARBA00009437"/>
    </source>
</evidence>
<comment type="similarity">
    <text evidence="1">Belongs to the LysR transcriptional regulatory family.</text>
</comment>
<keyword evidence="7" id="KW-1185">Reference proteome</keyword>
<dbReference type="GO" id="GO:0043565">
    <property type="term" value="F:sequence-specific DNA binding"/>
    <property type="evidence" value="ECO:0007669"/>
    <property type="project" value="TreeGrafter"/>
</dbReference>
<evidence type="ECO:0000256" key="3">
    <source>
        <dbReference type="ARBA" id="ARBA00023125"/>
    </source>
</evidence>
<dbReference type="InterPro" id="IPR000847">
    <property type="entry name" value="LysR_HTH_N"/>
</dbReference>
<organism evidence="6 7">
    <name type="scientific">Sphingorhabdus profundilacus</name>
    <dbReference type="NCBI Taxonomy" id="2509718"/>
    <lineage>
        <taxon>Bacteria</taxon>
        <taxon>Pseudomonadati</taxon>
        <taxon>Pseudomonadota</taxon>
        <taxon>Alphaproteobacteria</taxon>
        <taxon>Sphingomonadales</taxon>
        <taxon>Sphingomonadaceae</taxon>
        <taxon>Sphingorhabdus</taxon>
    </lineage>
</organism>
<reference evidence="6 7" key="1">
    <citation type="submission" date="2019-01" db="EMBL/GenBank/DDBJ databases">
        <title>Sphingorhabdus lacus sp.nov., isolated from an oligotrophic freshwater lake.</title>
        <authorList>
            <person name="Park M."/>
        </authorList>
    </citation>
    <scope>NUCLEOTIDE SEQUENCE [LARGE SCALE GENOMIC DNA]</scope>
    <source>
        <strain evidence="6 7">IMCC26285</strain>
    </source>
</reference>
<dbReference type="GO" id="GO:0003700">
    <property type="term" value="F:DNA-binding transcription factor activity"/>
    <property type="evidence" value="ECO:0007669"/>
    <property type="project" value="InterPro"/>
</dbReference>
<dbReference type="OrthoDB" id="7624726at2"/>
<dbReference type="PANTHER" id="PTHR30537">
    <property type="entry name" value="HTH-TYPE TRANSCRIPTIONAL REGULATOR"/>
    <property type="match status" value="1"/>
</dbReference>
<feature type="domain" description="HTH lysR-type" evidence="5">
    <location>
        <begin position="26"/>
        <end position="83"/>
    </location>
</feature>
<dbReference type="InterPro" id="IPR036390">
    <property type="entry name" value="WH_DNA-bd_sf"/>
</dbReference>
<gene>
    <name evidence="6" type="ORF">EUU23_10140</name>
</gene>
<evidence type="ECO:0000313" key="6">
    <source>
        <dbReference type="EMBL" id="MVZ98065.1"/>
    </source>
</evidence>
<dbReference type="Gene3D" id="3.40.190.290">
    <property type="match status" value="1"/>
</dbReference>
<evidence type="ECO:0000313" key="7">
    <source>
        <dbReference type="Proteomes" id="UP000471147"/>
    </source>
</evidence>
<accession>A0A6I4M7I5</accession>
<dbReference type="InterPro" id="IPR005119">
    <property type="entry name" value="LysR_subst-bd"/>
</dbReference>
<keyword evidence="3" id="KW-0238">DNA-binding</keyword>
<dbReference type="Pfam" id="PF00126">
    <property type="entry name" value="HTH_1"/>
    <property type="match status" value="1"/>
</dbReference>
<keyword evidence="4" id="KW-0804">Transcription</keyword>
<dbReference type="InterPro" id="IPR036388">
    <property type="entry name" value="WH-like_DNA-bd_sf"/>
</dbReference>
<dbReference type="AlphaFoldDB" id="A0A6I4M7I5"/>
<proteinExistence type="inferred from homology"/>
<dbReference type="InterPro" id="IPR058163">
    <property type="entry name" value="LysR-type_TF_proteobact-type"/>
</dbReference>
<dbReference type="EMBL" id="SDWJ01000002">
    <property type="protein sequence ID" value="MVZ98065.1"/>
    <property type="molecule type" value="Genomic_DNA"/>
</dbReference>
<dbReference type="GO" id="GO:0006351">
    <property type="term" value="P:DNA-templated transcription"/>
    <property type="evidence" value="ECO:0007669"/>
    <property type="project" value="TreeGrafter"/>
</dbReference>
<evidence type="ECO:0000259" key="5">
    <source>
        <dbReference type="PROSITE" id="PS50931"/>
    </source>
</evidence>
<sequence>MQRFKNLNRSVPISERDAMLDRLDLMRWDDLNTFRTVASCKSLRQAAIMLSVSVNTVRSRVERLETNLGTTLLSRSHDGINLSEDGQTVLNITMEMQSSSSQLRSGVSNDLLVRPGELRICCCESLATFWLSPQIAELNNKLPDHVIMLHNEYNQNVIHSRDFDICIGYQMPKNPDAIVKKIATVHQILFASQEYIDQYGIPNSLDDAENHKIVLFEAPGLNYEASKLYIGEDLLQKIVKNKYNTSHSFFRSVINGAGIAVLPSYAKIISKKLVYLDLPIKFKFDVWLSFSKTSRNSRVVREAIDWAEKCFDSSIFPWFSDSFVNPNDFMSMKPDLDSVRKKFFMM</sequence>
<dbReference type="SUPFAM" id="SSF53850">
    <property type="entry name" value="Periplasmic binding protein-like II"/>
    <property type="match status" value="1"/>
</dbReference>
<dbReference type="Proteomes" id="UP000471147">
    <property type="component" value="Unassembled WGS sequence"/>
</dbReference>
<dbReference type="PANTHER" id="PTHR30537:SF3">
    <property type="entry name" value="TRANSCRIPTIONAL REGULATORY PROTEIN"/>
    <property type="match status" value="1"/>
</dbReference>
<evidence type="ECO:0000256" key="4">
    <source>
        <dbReference type="ARBA" id="ARBA00023163"/>
    </source>
</evidence>
<keyword evidence="2" id="KW-0805">Transcription regulation</keyword>
<dbReference type="SUPFAM" id="SSF46785">
    <property type="entry name" value="Winged helix' DNA-binding domain"/>
    <property type="match status" value="1"/>
</dbReference>